<protein>
    <recommendedName>
        <fullName evidence="4">Transmembrane protein</fullName>
    </recommendedName>
</protein>
<dbReference type="EMBL" id="JX975216">
    <property type="protein sequence ID" value="AFX92106.1"/>
    <property type="molecule type" value="Genomic_DNA"/>
</dbReference>
<name>K7Z7A8_9VIRU</name>
<organism evidence="2 3">
    <name type="scientific">Megavirus courdo11</name>
    <dbReference type="NCBI Taxonomy" id="1128140"/>
    <lineage>
        <taxon>Viruses</taxon>
        <taxon>Varidnaviria</taxon>
        <taxon>Bamfordvirae</taxon>
        <taxon>Nucleocytoviricota</taxon>
        <taxon>Megaviricetes</taxon>
        <taxon>Imitervirales</taxon>
        <taxon>Mimiviridae</taxon>
        <taxon>Megamimivirinae</taxon>
        <taxon>Megavirus</taxon>
        <taxon>Megavirus chilense</taxon>
    </lineage>
</organism>
<evidence type="ECO:0000313" key="2">
    <source>
        <dbReference type="EMBL" id="AFX92106.1"/>
    </source>
</evidence>
<evidence type="ECO:0000256" key="1">
    <source>
        <dbReference type="SAM" id="Phobius"/>
    </source>
</evidence>
<evidence type="ECO:0000313" key="3">
    <source>
        <dbReference type="Proteomes" id="UP000241137"/>
    </source>
</evidence>
<keyword evidence="1" id="KW-0472">Membrane</keyword>
<gene>
    <name evidence="2" type="ORF">CE11_00074</name>
</gene>
<feature type="transmembrane region" description="Helical" evidence="1">
    <location>
        <begin position="133"/>
        <end position="152"/>
    </location>
</feature>
<dbReference type="Proteomes" id="UP000241137">
    <property type="component" value="Segment"/>
</dbReference>
<proteinExistence type="predicted"/>
<keyword evidence="1" id="KW-1133">Transmembrane helix</keyword>
<accession>K7Z7A8</accession>
<reference evidence="2 3" key="1">
    <citation type="journal article" date="2014" name="Virus Genes">
        <title>Complete genome sequence of Courdo11 virus, a member of the family Mimiviridae.</title>
        <authorList>
            <person name="Yoosuf N."/>
            <person name="Pagnier I."/>
            <person name="Fournous G."/>
            <person name="Robert C."/>
            <person name="La Scola B."/>
            <person name="Raoult D."/>
            <person name="Colson P."/>
        </authorList>
    </citation>
    <scope>NUCLEOTIDE SEQUENCE [LARGE SCALE GENOMIC DNA]</scope>
</reference>
<feature type="transmembrane region" description="Helical" evidence="1">
    <location>
        <begin position="108"/>
        <end position="127"/>
    </location>
</feature>
<keyword evidence="1" id="KW-0812">Transmembrane</keyword>
<evidence type="ECO:0008006" key="4">
    <source>
        <dbReference type="Google" id="ProtNLM"/>
    </source>
</evidence>
<sequence>MIIAIVIATSVPIIQFRNRSRWNHADADENGIFLLDLNGCSIENNLGFLQLEFNRTYLEISTVNLNDVAVKRILEILWKNQVVDGSVHVSVVDYACLDYCMSNMYMNLLMNFSMIFLFNFLYIQKLYCGNVVVFHHSLISSLASFKLLLISFSSSTNSNPELYHQFNLDTSPLSITSGIIYLS</sequence>